<sequence>MGTAVGEVIEILSDDETEQVPVASKPPADDALQWASSLLLDDLSGFGEGLDDSAMLQDFLSTLEGEKKSTIAAADDDDDDDCVILDGDPDNKPPVVAVKVEQIPGEKDGSEEELQVLGEKGEVACRDFPHPRHLCAKFPFGTGSHANHCTMCHCYVCDSPAPCPRWGKGTLPSDHCHATDKDEKWSKKRQLLKRKGLAPSNHATIKKKVLPSSIAPSPQQYSGHQVSVPQPFGPLGIINQPFGPLGITVNQPSAGRVPVTSNVIQNQQVHPSVRAAQNVVRPVHVPKASAPAPKTSGKRSKRPAAAPTAYTPPNAYILNRAIPNDVPWRPAPSHQLQIGEAAPGSNGQPGSNGLPGRNGAHGSNGAQGRDGAPGGPGGPGGTVTVVYGFPTQRSLGAPVQVRPTAHIQAAQNSVAHLQAAQNRVAHLQAAQNRAAQLQARVAQLQAAQNKAAQLQARASQLQAAQKRAAATTGLQSLQYTMRTAQGTQRAQDPSAMQKSWQVALANLASDLGVSDYNMNPSQVQQQSVSTQSLQHSQLLAQAKAIQGGETHRGNTPVTAQMRPSNGLHQPNGKSGGIVIAMPKTEATQAFCVLNSHSSPTPK</sequence>
<name>A0ACD5TTS6_AVESA</name>
<evidence type="ECO:0000313" key="1">
    <source>
        <dbReference type="EnsemblPlants" id="AVESA.00010b.r2.1DG0127080.1.CDS"/>
    </source>
</evidence>
<reference evidence="1" key="1">
    <citation type="submission" date="2021-05" db="EMBL/GenBank/DDBJ databases">
        <authorList>
            <person name="Scholz U."/>
            <person name="Mascher M."/>
            <person name="Fiebig A."/>
        </authorList>
    </citation>
    <scope>NUCLEOTIDE SEQUENCE [LARGE SCALE GENOMIC DNA]</scope>
</reference>
<accession>A0ACD5TTS6</accession>
<protein>
    <submittedName>
        <fullName evidence="1">Uncharacterized protein</fullName>
    </submittedName>
</protein>
<keyword evidence="2" id="KW-1185">Reference proteome</keyword>
<evidence type="ECO:0000313" key="2">
    <source>
        <dbReference type="Proteomes" id="UP001732700"/>
    </source>
</evidence>
<proteinExistence type="predicted"/>
<dbReference type="Proteomes" id="UP001732700">
    <property type="component" value="Chromosome 1D"/>
</dbReference>
<organism evidence="1 2">
    <name type="scientific">Avena sativa</name>
    <name type="common">Oat</name>
    <dbReference type="NCBI Taxonomy" id="4498"/>
    <lineage>
        <taxon>Eukaryota</taxon>
        <taxon>Viridiplantae</taxon>
        <taxon>Streptophyta</taxon>
        <taxon>Embryophyta</taxon>
        <taxon>Tracheophyta</taxon>
        <taxon>Spermatophyta</taxon>
        <taxon>Magnoliopsida</taxon>
        <taxon>Liliopsida</taxon>
        <taxon>Poales</taxon>
        <taxon>Poaceae</taxon>
        <taxon>BOP clade</taxon>
        <taxon>Pooideae</taxon>
        <taxon>Poodae</taxon>
        <taxon>Poeae</taxon>
        <taxon>Poeae Chloroplast Group 1 (Aveneae type)</taxon>
        <taxon>Aveninae</taxon>
        <taxon>Avena</taxon>
    </lineage>
</organism>
<dbReference type="EnsemblPlants" id="AVESA.00010b.r2.1DG0127080.1">
    <property type="protein sequence ID" value="AVESA.00010b.r2.1DG0127080.1.CDS"/>
    <property type="gene ID" value="AVESA.00010b.r2.1DG0127080"/>
</dbReference>
<reference evidence="1" key="2">
    <citation type="submission" date="2025-09" db="UniProtKB">
        <authorList>
            <consortium name="EnsemblPlants"/>
        </authorList>
    </citation>
    <scope>IDENTIFICATION</scope>
</reference>